<feature type="compositionally biased region" description="Polar residues" evidence="1">
    <location>
        <begin position="98"/>
        <end position="109"/>
    </location>
</feature>
<feature type="region of interest" description="Disordered" evidence="1">
    <location>
        <begin position="243"/>
        <end position="287"/>
    </location>
</feature>
<dbReference type="EMBL" id="AVOT02051589">
    <property type="protein sequence ID" value="MBW0546587.1"/>
    <property type="molecule type" value="Genomic_DNA"/>
</dbReference>
<organism evidence="2 3">
    <name type="scientific">Austropuccinia psidii MF-1</name>
    <dbReference type="NCBI Taxonomy" id="1389203"/>
    <lineage>
        <taxon>Eukaryota</taxon>
        <taxon>Fungi</taxon>
        <taxon>Dikarya</taxon>
        <taxon>Basidiomycota</taxon>
        <taxon>Pucciniomycotina</taxon>
        <taxon>Pucciniomycetes</taxon>
        <taxon>Pucciniales</taxon>
        <taxon>Sphaerophragmiaceae</taxon>
        <taxon>Austropuccinia</taxon>
    </lineage>
</organism>
<accession>A0A9Q3FZJ1</accession>
<proteinExistence type="predicted"/>
<dbReference type="AlphaFoldDB" id="A0A9Q3FZJ1"/>
<comment type="caution">
    <text evidence="2">The sequence shown here is derived from an EMBL/GenBank/DDBJ whole genome shotgun (WGS) entry which is preliminary data.</text>
</comment>
<dbReference type="Proteomes" id="UP000765509">
    <property type="component" value="Unassembled WGS sequence"/>
</dbReference>
<evidence type="ECO:0000313" key="2">
    <source>
        <dbReference type="EMBL" id="MBW0546587.1"/>
    </source>
</evidence>
<feature type="compositionally biased region" description="Basic and acidic residues" evidence="1">
    <location>
        <begin position="208"/>
        <end position="218"/>
    </location>
</feature>
<sequence length="304" mass="33332">MGRPKLTLYSLVIQLPDPLVKHYEPAIRWVCLLRSPVTKCTTCFSAWVICGFHPPCTFNNALTKALPGNRRSSHPRRPCEDSFVVNNDESIHEPKWTSGPQTGQQEQFQTISPVPSSIDLSTPPLMVTSLLDRSEVIIQPMKDGNGERTFELGPIVTMSCHPWDSNAVQTLRQPTPGPSGTQWSEDLFRKLSQHDEPPIPGPSPSSKPPEDILTREPEPEVAPTQSMEELFACPAAPRLIIITDDTPIGSPPPIPPSPTPPPSTPTLDLPPIAAKNPNTSSPQHQAPLITTVMLTRNSPTCNKH</sequence>
<feature type="region of interest" description="Disordered" evidence="1">
    <location>
        <begin position="90"/>
        <end position="109"/>
    </location>
</feature>
<gene>
    <name evidence="2" type="ORF">O181_086302</name>
</gene>
<evidence type="ECO:0000313" key="3">
    <source>
        <dbReference type="Proteomes" id="UP000765509"/>
    </source>
</evidence>
<evidence type="ECO:0000256" key="1">
    <source>
        <dbReference type="SAM" id="MobiDB-lite"/>
    </source>
</evidence>
<feature type="compositionally biased region" description="Pro residues" evidence="1">
    <location>
        <begin position="198"/>
        <end position="207"/>
    </location>
</feature>
<feature type="compositionally biased region" description="Pro residues" evidence="1">
    <location>
        <begin position="249"/>
        <end position="264"/>
    </location>
</feature>
<name>A0A9Q3FZJ1_9BASI</name>
<feature type="region of interest" description="Disordered" evidence="1">
    <location>
        <begin position="192"/>
        <end position="225"/>
    </location>
</feature>
<keyword evidence="3" id="KW-1185">Reference proteome</keyword>
<protein>
    <submittedName>
        <fullName evidence="2">Uncharacterized protein</fullName>
    </submittedName>
</protein>
<reference evidence="2" key="1">
    <citation type="submission" date="2021-03" db="EMBL/GenBank/DDBJ databases">
        <title>Draft genome sequence of rust myrtle Austropuccinia psidii MF-1, a brazilian biotype.</title>
        <authorList>
            <person name="Quecine M.C."/>
            <person name="Pachon D.M.R."/>
            <person name="Bonatelli M.L."/>
            <person name="Correr F.H."/>
            <person name="Franceschini L.M."/>
            <person name="Leite T.F."/>
            <person name="Margarido G.R.A."/>
            <person name="Almeida C.A."/>
            <person name="Ferrarezi J.A."/>
            <person name="Labate C.A."/>
        </authorList>
    </citation>
    <scope>NUCLEOTIDE SEQUENCE</scope>
    <source>
        <strain evidence="2">MF-1</strain>
    </source>
</reference>